<sequence>MKTTIKIRLPKDFQLMCMLMSCEPAGVIQYYLNGISLPWQMSVHPEDPEGMRTGFFLKNTGTCDTEETQDLIDAINDENFHERLCLIAQMEIEQPECEQLLRQEISKWRDKCLSIRKDLKGNEPNYTIVEYEH</sequence>
<evidence type="ECO:0000313" key="2">
    <source>
        <dbReference type="Proteomes" id="UP000071561"/>
    </source>
</evidence>
<dbReference type="KEGG" id="pcm:AY601_2954"/>
<accession>A0A127VFX9</accession>
<reference evidence="1 2" key="1">
    <citation type="submission" date="2016-03" db="EMBL/GenBank/DDBJ databases">
        <title>Complete genome sequence of Pedobacter cryoconitis PAMC 27485.</title>
        <authorList>
            <person name="Lee J."/>
            <person name="Kim O.-S."/>
        </authorList>
    </citation>
    <scope>NUCLEOTIDE SEQUENCE [LARGE SCALE GENOMIC DNA]</scope>
    <source>
        <strain evidence="1 2">PAMC 27485</strain>
    </source>
</reference>
<proteinExistence type="predicted"/>
<organism evidence="1 2">
    <name type="scientific">Pedobacter cryoconitis</name>
    <dbReference type="NCBI Taxonomy" id="188932"/>
    <lineage>
        <taxon>Bacteria</taxon>
        <taxon>Pseudomonadati</taxon>
        <taxon>Bacteroidota</taxon>
        <taxon>Sphingobacteriia</taxon>
        <taxon>Sphingobacteriales</taxon>
        <taxon>Sphingobacteriaceae</taxon>
        <taxon>Pedobacter</taxon>
    </lineage>
</organism>
<keyword evidence="2" id="KW-1185">Reference proteome</keyword>
<dbReference type="Proteomes" id="UP000071561">
    <property type="component" value="Chromosome"/>
</dbReference>
<protein>
    <submittedName>
        <fullName evidence="1">Uncharacterized protein</fullName>
    </submittedName>
</protein>
<name>A0A127VFX9_9SPHI</name>
<dbReference type="EMBL" id="CP014504">
    <property type="protein sequence ID" value="AMP99828.1"/>
    <property type="molecule type" value="Genomic_DNA"/>
</dbReference>
<evidence type="ECO:0000313" key="1">
    <source>
        <dbReference type="EMBL" id="AMP99828.1"/>
    </source>
</evidence>
<dbReference type="AlphaFoldDB" id="A0A127VFX9"/>
<dbReference type="PATRIC" id="fig|188932.3.peg.3083"/>
<gene>
    <name evidence="1" type="ORF">AY601_2954</name>
</gene>
<dbReference type="RefSeq" id="WP_068402339.1">
    <property type="nucleotide sequence ID" value="NZ_CP014504.1"/>
</dbReference>
<dbReference type="OrthoDB" id="773297at2"/>